<gene>
    <name evidence="1" type="ORF">RBJ30_10980</name>
</gene>
<dbReference type="AlphaFoldDB" id="A0AAW8HQB2"/>
<name>A0AAW8HQB2_PLUGE</name>
<sequence length="139" mass="16041">MRKSLMLLGGVVIVLFVTVIYAWSWIKMEFAGSAHYTESDKREYNFYTPDVLKKIPRITPRYSFDFANITGPAAHVHSVKFYGSLDTGKIEGYLSGVGYRRYKCDFDTTCWRKNDPKESIYIDALTGEETVIVQVVYHF</sequence>
<dbReference type="EMBL" id="JAVDNV010000006">
    <property type="protein sequence ID" value="MDQ2309621.1"/>
    <property type="molecule type" value="Genomic_DNA"/>
</dbReference>
<dbReference type="KEGG" id="pge:LG71_13685"/>
<proteinExistence type="predicted"/>
<dbReference type="RefSeq" id="WP_043083129.1">
    <property type="nucleotide sequence ID" value="NZ_JAVDNV010000006.1"/>
</dbReference>
<evidence type="ECO:0000313" key="1">
    <source>
        <dbReference type="EMBL" id="MDQ2309621.1"/>
    </source>
</evidence>
<comment type="caution">
    <text evidence="1">The sequence shown here is derived from an EMBL/GenBank/DDBJ whole genome shotgun (WGS) entry which is preliminary data.</text>
</comment>
<dbReference type="Proteomes" id="UP001236270">
    <property type="component" value="Unassembled WGS sequence"/>
</dbReference>
<evidence type="ECO:0000313" key="2">
    <source>
        <dbReference type="Proteomes" id="UP001236270"/>
    </source>
</evidence>
<protein>
    <submittedName>
        <fullName evidence="1">Uncharacterized protein</fullName>
    </submittedName>
</protein>
<organism evidence="1 2">
    <name type="scientific">Pluralibacter gergoviae</name>
    <name type="common">Enterobacter gergoviae</name>
    <dbReference type="NCBI Taxonomy" id="61647"/>
    <lineage>
        <taxon>Bacteria</taxon>
        <taxon>Pseudomonadati</taxon>
        <taxon>Pseudomonadota</taxon>
        <taxon>Gammaproteobacteria</taxon>
        <taxon>Enterobacterales</taxon>
        <taxon>Enterobacteriaceae</taxon>
        <taxon>Pluralibacter</taxon>
    </lineage>
</organism>
<reference evidence="1" key="1">
    <citation type="submission" date="2023-08" db="EMBL/GenBank/DDBJ databases">
        <title>WGS of pathogenic bacterial species, Los Angeles County Public Health Laboratories.</title>
        <authorList>
            <person name="Garrigues J.M."/>
            <person name="Green N.M."/>
        </authorList>
    </citation>
    <scope>NUCLEOTIDE SEQUENCE</scope>
    <source>
        <strain evidence="1">LACPHL-BACT-2023-00068</strain>
    </source>
</reference>
<accession>A0AAW8HQB2</accession>